<dbReference type="SUPFAM" id="SSF52218">
    <property type="entry name" value="Flavoproteins"/>
    <property type="match status" value="1"/>
</dbReference>
<name>A0A1C0YJX9_9BACL</name>
<sequence length="123" mass="13804">MIVYASRTGNIRAIIEKLNVPAVQLTAGLAMTEPFLMFTYTDGIGQVPSSVETFMQDNGHYCQGVIVSGNRNFGHDVFGRAGDILAKQYNVPLVRKLDLRGYQADYEAVEQFYFERVVACKRM</sequence>
<reference evidence="1 2" key="1">
    <citation type="submission" date="2016-07" db="EMBL/GenBank/DDBJ databases">
        <title>Caryophanon tenue genome sequencing.</title>
        <authorList>
            <person name="Verma A."/>
            <person name="Pal Y."/>
            <person name="Krishnamurthi S."/>
        </authorList>
    </citation>
    <scope>NUCLEOTIDE SEQUENCE [LARGE SCALE GENOMIC DNA]</scope>
    <source>
        <strain evidence="1 2">DSM 14152</strain>
    </source>
</reference>
<dbReference type="PANTHER" id="PTHR37297">
    <property type="entry name" value="PROTEIN NRDI"/>
    <property type="match status" value="1"/>
</dbReference>
<evidence type="ECO:0000313" key="1">
    <source>
        <dbReference type="EMBL" id="OCS87478.1"/>
    </source>
</evidence>
<dbReference type="Gene3D" id="3.40.50.360">
    <property type="match status" value="1"/>
</dbReference>
<gene>
    <name evidence="1" type="ORF">A6M13_09215</name>
</gene>
<evidence type="ECO:0000313" key="2">
    <source>
        <dbReference type="Proteomes" id="UP000093199"/>
    </source>
</evidence>
<dbReference type="STRING" id="33978.A6M13_09215"/>
<dbReference type="AlphaFoldDB" id="A0A1C0YJX9"/>
<keyword evidence="2" id="KW-1185">Reference proteome</keyword>
<accession>A0A1C0YJX9</accession>
<dbReference type="InterPro" id="IPR004465">
    <property type="entry name" value="RNR_NrdI"/>
</dbReference>
<dbReference type="Pfam" id="PF07972">
    <property type="entry name" value="Flavodoxin_NdrI"/>
    <property type="match status" value="1"/>
</dbReference>
<dbReference type="PANTHER" id="PTHR37297:SF1">
    <property type="entry name" value="PROTEIN NRDI"/>
    <property type="match status" value="1"/>
</dbReference>
<proteinExistence type="predicted"/>
<dbReference type="NCBIfam" id="TIGR00333">
    <property type="entry name" value="nrdI"/>
    <property type="match status" value="1"/>
</dbReference>
<dbReference type="OrthoDB" id="350535at2"/>
<dbReference type="Proteomes" id="UP000093199">
    <property type="component" value="Unassembled WGS sequence"/>
</dbReference>
<dbReference type="EMBL" id="MASJ01000003">
    <property type="protein sequence ID" value="OCS87478.1"/>
    <property type="molecule type" value="Genomic_DNA"/>
</dbReference>
<organism evidence="1 2">
    <name type="scientific">Caryophanon tenue</name>
    <dbReference type="NCBI Taxonomy" id="33978"/>
    <lineage>
        <taxon>Bacteria</taxon>
        <taxon>Bacillati</taxon>
        <taxon>Bacillota</taxon>
        <taxon>Bacilli</taxon>
        <taxon>Bacillales</taxon>
        <taxon>Caryophanaceae</taxon>
        <taxon>Caryophanon</taxon>
    </lineage>
</organism>
<dbReference type="InterPro" id="IPR029039">
    <property type="entry name" value="Flavoprotein-like_sf"/>
</dbReference>
<dbReference type="GO" id="GO:0010181">
    <property type="term" value="F:FMN binding"/>
    <property type="evidence" value="ECO:0007669"/>
    <property type="project" value="InterPro"/>
</dbReference>
<protein>
    <submittedName>
        <fullName evidence="1">NrdI protein</fullName>
    </submittedName>
</protein>
<comment type="caution">
    <text evidence="1">The sequence shown here is derived from an EMBL/GenBank/DDBJ whole genome shotgun (WGS) entry which is preliminary data.</text>
</comment>